<evidence type="ECO:0000256" key="2">
    <source>
        <dbReference type="SAM" id="MobiDB-lite"/>
    </source>
</evidence>
<accession>A0A8T0W5T7</accession>
<sequence>MDCRVPIDDTTNTTLGCKRPRANFVDSVIYVCVEGKENIDPAERIRQKKREKYASLTEEEKEKKRAKERENYQRRKATKGKEIILDGTDGSLVSIPFNGVTQIIEASTLPGNQFKSTEIGITSSRPISSLCVIVNEDGPTYANDDDWLHTYDSSTIGNTRASGQDSADVVPIVHEMNHKSKKNSRLDRRTKGEEACKGKGKLSSSEGSS</sequence>
<feature type="coiled-coil region" evidence="1">
    <location>
        <begin position="42"/>
        <end position="76"/>
    </location>
</feature>
<evidence type="ECO:0000313" key="3">
    <source>
        <dbReference type="EMBL" id="KAG2642775.1"/>
    </source>
</evidence>
<evidence type="ECO:0000256" key="1">
    <source>
        <dbReference type="SAM" id="Coils"/>
    </source>
</evidence>
<reference evidence="3" key="1">
    <citation type="submission" date="2020-05" db="EMBL/GenBank/DDBJ databases">
        <title>WGS assembly of Panicum virgatum.</title>
        <authorList>
            <person name="Lovell J.T."/>
            <person name="Jenkins J."/>
            <person name="Shu S."/>
            <person name="Juenger T.E."/>
            <person name="Schmutz J."/>
        </authorList>
    </citation>
    <scope>NUCLEOTIDE SEQUENCE</scope>
    <source>
        <strain evidence="3">AP13</strain>
    </source>
</reference>
<comment type="caution">
    <text evidence="3">The sequence shown here is derived from an EMBL/GenBank/DDBJ whole genome shotgun (WGS) entry which is preliminary data.</text>
</comment>
<organism evidence="3 4">
    <name type="scientific">Panicum virgatum</name>
    <name type="common">Blackwell switchgrass</name>
    <dbReference type="NCBI Taxonomy" id="38727"/>
    <lineage>
        <taxon>Eukaryota</taxon>
        <taxon>Viridiplantae</taxon>
        <taxon>Streptophyta</taxon>
        <taxon>Embryophyta</taxon>
        <taxon>Tracheophyta</taxon>
        <taxon>Spermatophyta</taxon>
        <taxon>Magnoliopsida</taxon>
        <taxon>Liliopsida</taxon>
        <taxon>Poales</taxon>
        <taxon>Poaceae</taxon>
        <taxon>PACMAD clade</taxon>
        <taxon>Panicoideae</taxon>
        <taxon>Panicodae</taxon>
        <taxon>Paniceae</taxon>
        <taxon>Panicinae</taxon>
        <taxon>Panicum</taxon>
        <taxon>Panicum sect. Hiantes</taxon>
    </lineage>
</organism>
<proteinExistence type="predicted"/>
<dbReference type="EMBL" id="CM029039">
    <property type="protein sequence ID" value="KAG2642775.1"/>
    <property type="molecule type" value="Genomic_DNA"/>
</dbReference>
<gene>
    <name evidence="3" type="ORF">PVAP13_2KG213200</name>
</gene>
<keyword evidence="4" id="KW-1185">Reference proteome</keyword>
<feature type="region of interest" description="Disordered" evidence="2">
    <location>
        <begin position="174"/>
        <end position="209"/>
    </location>
</feature>
<evidence type="ECO:0000313" key="4">
    <source>
        <dbReference type="Proteomes" id="UP000823388"/>
    </source>
</evidence>
<dbReference type="AlphaFoldDB" id="A0A8T0W5T7"/>
<dbReference type="Proteomes" id="UP000823388">
    <property type="component" value="Chromosome 2K"/>
</dbReference>
<keyword evidence="1" id="KW-0175">Coiled coil</keyword>
<name>A0A8T0W5T7_PANVG</name>
<feature type="compositionally biased region" description="Basic and acidic residues" evidence="2">
    <location>
        <begin position="184"/>
        <end position="197"/>
    </location>
</feature>
<protein>
    <submittedName>
        <fullName evidence="3">Uncharacterized protein</fullName>
    </submittedName>
</protein>